<keyword evidence="4 9" id="KW-1003">Cell membrane</keyword>
<gene>
    <name evidence="13" type="ORF">EK403_02590</name>
</gene>
<keyword evidence="10" id="KW-0175">Coiled coil</keyword>
<dbReference type="InterPro" id="IPR010129">
    <property type="entry name" value="T1SS_HlyD"/>
</dbReference>
<evidence type="ECO:0000259" key="11">
    <source>
        <dbReference type="Pfam" id="PF25994"/>
    </source>
</evidence>
<comment type="caution">
    <text evidence="13">The sequence shown here is derived from an EMBL/GenBank/DDBJ whole genome shotgun (WGS) entry which is preliminary data.</text>
</comment>
<evidence type="ECO:0000256" key="7">
    <source>
        <dbReference type="ARBA" id="ARBA00022989"/>
    </source>
</evidence>
<dbReference type="PRINTS" id="PR01490">
    <property type="entry name" value="RTXTOXIND"/>
</dbReference>
<keyword evidence="5 9" id="KW-0997">Cell inner membrane</keyword>
<dbReference type="EMBL" id="RYFI01000002">
    <property type="protein sequence ID" value="RXF74966.1"/>
    <property type="molecule type" value="Genomic_DNA"/>
</dbReference>
<dbReference type="Pfam" id="PF25994">
    <property type="entry name" value="HH_AprE"/>
    <property type="match status" value="1"/>
</dbReference>
<evidence type="ECO:0000256" key="4">
    <source>
        <dbReference type="ARBA" id="ARBA00022475"/>
    </source>
</evidence>
<dbReference type="Proteomes" id="UP000289708">
    <property type="component" value="Unassembled WGS sequence"/>
</dbReference>
<feature type="coiled-coil region" evidence="10">
    <location>
        <begin position="167"/>
        <end position="201"/>
    </location>
</feature>
<dbReference type="OrthoDB" id="9810980at2"/>
<evidence type="ECO:0000256" key="1">
    <source>
        <dbReference type="ARBA" id="ARBA00004377"/>
    </source>
</evidence>
<dbReference type="GO" id="GO:0005886">
    <property type="term" value="C:plasma membrane"/>
    <property type="evidence" value="ECO:0007669"/>
    <property type="project" value="UniProtKB-SubCell"/>
</dbReference>
<dbReference type="PANTHER" id="PTHR30386">
    <property type="entry name" value="MEMBRANE FUSION SUBUNIT OF EMRAB-TOLC MULTIDRUG EFFLUX PUMP"/>
    <property type="match status" value="1"/>
</dbReference>
<proteinExistence type="inferred from homology"/>
<dbReference type="Gene3D" id="2.40.50.100">
    <property type="match status" value="1"/>
</dbReference>
<keyword evidence="3 9" id="KW-0813">Transport</keyword>
<evidence type="ECO:0000313" key="14">
    <source>
        <dbReference type="Proteomes" id="UP000289708"/>
    </source>
</evidence>
<dbReference type="PANTHER" id="PTHR30386:SF17">
    <property type="entry name" value="ALKALINE PROTEASE SECRETION PROTEIN APRE"/>
    <property type="match status" value="1"/>
</dbReference>
<evidence type="ECO:0000256" key="5">
    <source>
        <dbReference type="ARBA" id="ARBA00022519"/>
    </source>
</evidence>
<keyword evidence="14" id="KW-1185">Reference proteome</keyword>
<name>A0A4Q0MPI6_9HYPH</name>
<dbReference type="NCBIfam" id="TIGR01843">
    <property type="entry name" value="type_I_hlyD"/>
    <property type="match status" value="1"/>
</dbReference>
<evidence type="ECO:0000256" key="10">
    <source>
        <dbReference type="SAM" id="Coils"/>
    </source>
</evidence>
<dbReference type="Gene3D" id="2.40.30.170">
    <property type="match status" value="1"/>
</dbReference>
<dbReference type="Gene3D" id="1.10.287.470">
    <property type="entry name" value="Helix hairpin bin"/>
    <property type="match status" value="1"/>
</dbReference>
<dbReference type="RefSeq" id="WP_128775956.1">
    <property type="nucleotide sequence ID" value="NZ_RYFI01000002.1"/>
</dbReference>
<evidence type="ECO:0000259" key="12">
    <source>
        <dbReference type="Pfam" id="PF26002"/>
    </source>
</evidence>
<accession>A0A4Q0MPI6</accession>
<evidence type="ECO:0000256" key="2">
    <source>
        <dbReference type="ARBA" id="ARBA00009477"/>
    </source>
</evidence>
<evidence type="ECO:0000256" key="3">
    <source>
        <dbReference type="ARBA" id="ARBA00022448"/>
    </source>
</evidence>
<protein>
    <recommendedName>
        <fullName evidence="9">Membrane fusion protein (MFP) family protein</fullName>
    </recommendedName>
</protein>
<keyword evidence="7 9" id="KW-1133">Transmembrane helix</keyword>
<organism evidence="13 14">
    <name type="scientific">Hansschlegelia zhihuaiae</name>
    <dbReference type="NCBI Taxonomy" id="405005"/>
    <lineage>
        <taxon>Bacteria</taxon>
        <taxon>Pseudomonadati</taxon>
        <taxon>Pseudomonadota</taxon>
        <taxon>Alphaproteobacteria</taxon>
        <taxon>Hyphomicrobiales</taxon>
        <taxon>Methylopilaceae</taxon>
        <taxon>Hansschlegelia</taxon>
    </lineage>
</organism>
<comment type="similarity">
    <text evidence="2 9">Belongs to the membrane fusion protein (MFP) (TC 8.A.1) family.</text>
</comment>
<keyword evidence="8 9" id="KW-0472">Membrane</keyword>
<sequence length="451" mass="49058">MTEKLTGEQSKALPDFTERSPKLANRLRGVALTGGVVIFGFMGGFTVWAATAPLSAGAVVRGVVGPEASRKSVQHLEGGIVSEILARDGDFVKRGQPLITLERAQALAAVGQVRNTLSRREAEVARLSAQLSGAEEIDFAGAIADADGDPTFPDFVKGQQALFVSSVKALREKQQLLRTQIDKLSAQIEGAKARISGSERQRELIDIQIDDTQSLMEKGLARKPLLLDLQRRRSELDTEIAGLNSDIKRAEIEKIEKKITLDNAETTFLNDTSTELAKARSEVAGLSARLAASSDILTRTQVIAPATGYVLNSQAKTIGGVIRPGTDILQIVPTEGDLIIEGRVSPAEIRNIETGQDARVSFTTFPMRDMPMIPGKVIHVAADAITDQQTRETYYVAKVAVDRAAFAAYAKVEDMKPGSPVEAYVEARKRVAMEYFIEPVVHSFRRSFREQ</sequence>
<keyword evidence="6 9" id="KW-0812">Transmembrane</keyword>
<feature type="domain" description="AprE-like long alpha-helical hairpin" evidence="11">
    <location>
        <begin position="107"/>
        <end position="295"/>
    </location>
</feature>
<feature type="domain" description="AprE-like beta-barrel" evidence="12">
    <location>
        <begin position="338"/>
        <end position="426"/>
    </location>
</feature>
<reference evidence="13 14" key="1">
    <citation type="submission" date="2018-12" db="EMBL/GenBank/DDBJ databases">
        <title>bacterium Hansschlegelia zhihuaiae S113.</title>
        <authorList>
            <person name="He J."/>
        </authorList>
    </citation>
    <scope>NUCLEOTIDE SEQUENCE [LARGE SCALE GENOMIC DNA]</scope>
    <source>
        <strain evidence="13 14">S 113</strain>
    </source>
</reference>
<dbReference type="AlphaFoldDB" id="A0A4Q0MPI6"/>
<evidence type="ECO:0000256" key="6">
    <source>
        <dbReference type="ARBA" id="ARBA00022692"/>
    </source>
</evidence>
<comment type="subcellular location">
    <subcellularLocation>
        <location evidence="1 9">Cell inner membrane</location>
        <topology evidence="1 9">Single-pass membrane protein</topology>
    </subcellularLocation>
</comment>
<dbReference type="InterPro" id="IPR050739">
    <property type="entry name" value="MFP"/>
</dbReference>
<evidence type="ECO:0000256" key="8">
    <source>
        <dbReference type="ARBA" id="ARBA00023136"/>
    </source>
</evidence>
<evidence type="ECO:0000313" key="13">
    <source>
        <dbReference type="EMBL" id="RXF74966.1"/>
    </source>
</evidence>
<dbReference type="GO" id="GO:0015031">
    <property type="term" value="P:protein transport"/>
    <property type="evidence" value="ECO:0007669"/>
    <property type="project" value="InterPro"/>
</dbReference>
<dbReference type="Pfam" id="PF26002">
    <property type="entry name" value="Beta-barrel_AprE"/>
    <property type="match status" value="1"/>
</dbReference>
<evidence type="ECO:0000256" key="9">
    <source>
        <dbReference type="RuleBase" id="RU365093"/>
    </source>
</evidence>
<feature type="coiled-coil region" evidence="10">
    <location>
        <begin position="226"/>
        <end position="289"/>
    </location>
</feature>
<dbReference type="InterPro" id="IPR058781">
    <property type="entry name" value="HH_AprE-like"/>
</dbReference>
<feature type="transmembrane region" description="Helical" evidence="9">
    <location>
        <begin position="29"/>
        <end position="50"/>
    </location>
</feature>
<dbReference type="InterPro" id="IPR058982">
    <property type="entry name" value="Beta-barrel_AprE"/>
</dbReference>